<dbReference type="RefSeq" id="WP_096197541.1">
    <property type="nucleotide sequence ID" value="NZ_JBQQGT010000004.1"/>
</dbReference>
<keyword evidence="1" id="KW-0472">Membrane</keyword>
<dbReference type="EMBL" id="NRGR01000023">
    <property type="protein sequence ID" value="PCC38406.1"/>
    <property type="molecule type" value="Genomic_DNA"/>
</dbReference>
<sequence length="592" mass="61462">MLNTARPIVLRTSWGMSRLRLMLLMLAGAAAMLLLAACGEVDDVTEISEDGSGVQTLAVTISESDMEDIDGGAKAVESVIEAKNPGLSYEGMTKDGTDTVFTLTLEFADAKDYAKKAQPVLAAGDLSKTAEVTFTPPSPPFSSGYTFTRNFTAKELTRWAVKALFDDGKLGSDSESDIDQALDAGDVTVEVEGTSLERTSTFGDDSAPEWTSAQSVGFDSVNVVTTGAEDPSADSYTRTLTYELKRETYLDAKDEFDAFFSEATPEGGDLTPAEETGTTWVLAFPAGTAEQVGTWTDAALATSESTFSVETSPNSEDPFAIDTRVVDSIECAVACGESGTLSQALQVPAGFTGGEVEDPEGTEEIALDGGPEPQVITKNITFSEASYAVTVNRDGGGSATMKLSLPAADDEVVTADNVTDFLGEGTERSESGDLVTYTRTAEADTSSDFSGALQKLGFEGVEGAPEVSVSERSDGDYSVSLAMGVNEKLMSKISAEGSWTIDGDGLRPIAVVEDQTGSAALGEEAVTVDGSHGVILNVTAERTGLGVGAIVGIVVLLAVVGLAIAAGVLGYLYRGRIKSLLGGSSPEGPGAV</sequence>
<comment type="caution">
    <text evidence="2">The sequence shown here is derived from an EMBL/GenBank/DDBJ whole genome shotgun (WGS) entry which is preliminary data.</text>
</comment>
<name>A0A2A3YGC7_9MICO</name>
<gene>
    <name evidence="2" type="ORF">CIK66_13925</name>
</gene>
<proteinExistence type="predicted"/>
<keyword evidence="3" id="KW-1185">Reference proteome</keyword>
<accession>A0A2A3YGC7</accession>
<evidence type="ECO:0000256" key="1">
    <source>
        <dbReference type="SAM" id="Phobius"/>
    </source>
</evidence>
<keyword evidence="1" id="KW-0812">Transmembrane</keyword>
<keyword evidence="1" id="KW-1133">Transmembrane helix</keyword>
<reference evidence="2 3" key="1">
    <citation type="journal article" date="2017" name="Elife">
        <title>Extensive horizontal gene transfer in cheese-associated bacteria.</title>
        <authorList>
            <person name="Bonham K.S."/>
            <person name="Wolfe B.E."/>
            <person name="Dutton R.J."/>
        </authorList>
    </citation>
    <scope>NUCLEOTIDE SEQUENCE [LARGE SCALE GENOMIC DNA]</scope>
    <source>
        <strain evidence="2 3">341_9</strain>
    </source>
</reference>
<dbReference type="Proteomes" id="UP000218598">
    <property type="component" value="Unassembled WGS sequence"/>
</dbReference>
<dbReference type="AlphaFoldDB" id="A0A2A3YGC7"/>
<feature type="transmembrane region" description="Helical" evidence="1">
    <location>
        <begin position="545"/>
        <end position="573"/>
    </location>
</feature>
<evidence type="ECO:0000313" key="3">
    <source>
        <dbReference type="Proteomes" id="UP000218598"/>
    </source>
</evidence>
<dbReference type="OrthoDB" id="2030345at2"/>
<protein>
    <submittedName>
        <fullName evidence="2">Uncharacterized protein</fullName>
    </submittedName>
</protein>
<evidence type="ECO:0000313" key="2">
    <source>
        <dbReference type="EMBL" id="PCC38406.1"/>
    </source>
</evidence>
<organism evidence="2 3">
    <name type="scientific">Brachybacterium alimentarium</name>
    <dbReference type="NCBI Taxonomy" id="47845"/>
    <lineage>
        <taxon>Bacteria</taxon>
        <taxon>Bacillati</taxon>
        <taxon>Actinomycetota</taxon>
        <taxon>Actinomycetes</taxon>
        <taxon>Micrococcales</taxon>
        <taxon>Dermabacteraceae</taxon>
        <taxon>Brachybacterium</taxon>
    </lineage>
</organism>